<keyword evidence="3" id="KW-0808">Transferase</keyword>
<dbReference type="InterPro" id="IPR020841">
    <property type="entry name" value="PKS_Beta-ketoAc_synthase_dom"/>
</dbReference>
<dbReference type="InterPro" id="IPR049552">
    <property type="entry name" value="PKS_DH_N"/>
</dbReference>
<dbReference type="PROSITE" id="PS00606">
    <property type="entry name" value="KS3_1"/>
    <property type="match status" value="1"/>
</dbReference>
<evidence type="ECO:0000256" key="7">
    <source>
        <dbReference type="ARBA" id="ARBA00023315"/>
    </source>
</evidence>
<dbReference type="SMART" id="SM00826">
    <property type="entry name" value="PKS_DH"/>
    <property type="match status" value="1"/>
</dbReference>
<dbReference type="InterPro" id="IPR020807">
    <property type="entry name" value="PKS_DH"/>
</dbReference>
<dbReference type="Pfam" id="PF00109">
    <property type="entry name" value="ketoacyl-synt"/>
    <property type="match status" value="2"/>
</dbReference>
<dbReference type="InterPro" id="IPR020843">
    <property type="entry name" value="ER"/>
</dbReference>
<dbReference type="SUPFAM" id="SSF51735">
    <property type="entry name" value="NAD(P)-binding Rossmann-fold domains"/>
    <property type="match status" value="3"/>
</dbReference>
<keyword evidence="6" id="KW-0511">Multifunctional enzyme</keyword>
<dbReference type="SUPFAM" id="SSF50129">
    <property type="entry name" value="GroES-like"/>
    <property type="match status" value="1"/>
</dbReference>
<feature type="active site" description="Proton acceptor; for dehydratase activity" evidence="8">
    <location>
        <position position="1013"/>
    </location>
</feature>
<organism evidence="12 13">
    <name type="scientific">Pyricularia oryzae</name>
    <name type="common">Rice blast fungus</name>
    <name type="synonym">Magnaporthe oryzae</name>
    <dbReference type="NCBI Taxonomy" id="318829"/>
    <lineage>
        <taxon>Eukaryota</taxon>
        <taxon>Fungi</taxon>
        <taxon>Dikarya</taxon>
        <taxon>Ascomycota</taxon>
        <taxon>Pezizomycotina</taxon>
        <taxon>Sordariomycetes</taxon>
        <taxon>Sordariomycetidae</taxon>
        <taxon>Magnaporthales</taxon>
        <taxon>Pyriculariaceae</taxon>
        <taxon>Pyricularia</taxon>
    </lineage>
</organism>
<dbReference type="InterPro" id="IPR050091">
    <property type="entry name" value="PKS_NRPS_Biosynth_Enz"/>
</dbReference>
<feature type="region of interest" description="Disordered" evidence="9">
    <location>
        <begin position="2377"/>
        <end position="2399"/>
    </location>
</feature>
<evidence type="ECO:0000259" key="11">
    <source>
        <dbReference type="PROSITE" id="PS52019"/>
    </source>
</evidence>
<dbReference type="SMART" id="SM00822">
    <property type="entry name" value="PKS_KR"/>
    <property type="match status" value="1"/>
</dbReference>
<reference evidence="12 13" key="1">
    <citation type="journal article" date="2019" name="Mol. Biol. Evol.">
        <title>Blast fungal genomes show frequent chromosomal changes, gene gains and losses, and effector gene turnover.</title>
        <authorList>
            <person name="Gomez Luciano L.B."/>
            <person name="Jason Tsai I."/>
            <person name="Chuma I."/>
            <person name="Tosa Y."/>
            <person name="Chen Y.H."/>
            <person name="Li J.Y."/>
            <person name="Li M.Y."/>
            <person name="Jade Lu M.Y."/>
            <person name="Nakayashiki H."/>
            <person name="Li W.H."/>
        </authorList>
    </citation>
    <scope>NUCLEOTIDE SEQUENCE [LARGE SCALE GENOMIC DNA]</scope>
    <source>
        <strain evidence="12">MZ5-1-6</strain>
    </source>
</reference>
<keyword evidence="4" id="KW-0521">NADP</keyword>
<evidence type="ECO:0000313" key="12">
    <source>
        <dbReference type="EMBL" id="QBZ66081.1"/>
    </source>
</evidence>
<feature type="region of interest" description="Disordered" evidence="9">
    <location>
        <begin position="2318"/>
        <end position="2341"/>
    </location>
</feature>
<dbReference type="SUPFAM" id="SSF53901">
    <property type="entry name" value="Thiolase-like"/>
    <property type="match status" value="1"/>
</dbReference>
<gene>
    <name evidence="12" type="ORF">PoMZ_13051</name>
</gene>
<dbReference type="InterPro" id="IPR016036">
    <property type="entry name" value="Malonyl_transacylase_ACP-bd"/>
</dbReference>
<feature type="domain" description="Ketosynthase family 3 (KS3)" evidence="10">
    <location>
        <begin position="18"/>
        <end position="456"/>
    </location>
</feature>
<dbReference type="EMBL" id="CP034210">
    <property type="protein sequence ID" value="QBZ66081.1"/>
    <property type="molecule type" value="Genomic_DNA"/>
</dbReference>
<evidence type="ECO:0000256" key="8">
    <source>
        <dbReference type="PROSITE-ProRule" id="PRU01363"/>
    </source>
</evidence>
<dbReference type="Pfam" id="PF16197">
    <property type="entry name" value="KAsynt_C_assoc"/>
    <property type="match status" value="1"/>
</dbReference>
<dbReference type="InterPro" id="IPR014030">
    <property type="entry name" value="Ketoacyl_synth_N"/>
</dbReference>
<dbReference type="SMART" id="SM00827">
    <property type="entry name" value="PKS_AT"/>
    <property type="match status" value="1"/>
</dbReference>
<dbReference type="PROSITE" id="PS52004">
    <property type="entry name" value="KS3_2"/>
    <property type="match status" value="1"/>
</dbReference>
<dbReference type="Pfam" id="PF00698">
    <property type="entry name" value="Acyl_transf_1"/>
    <property type="match status" value="1"/>
</dbReference>
<evidence type="ECO:0000256" key="2">
    <source>
        <dbReference type="ARBA" id="ARBA00022553"/>
    </source>
</evidence>
<dbReference type="InterPro" id="IPR032821">
    <property type="entry name" value="PKS_assoc"/>
</dbReference>
<dbReference type="PROSITE" id="PS52019">
    <property type="entry name" value="PKS_MFAS_DH"/>
    <property type="match status" value="1"/>
</dbReference>
<dbReference type="InterPro" id="IPR014043">
    <property type="entry name" value="Acyl_transferase_dom"/>
</dbReference>
<dbReference type="Gene3D" id="3.10.129.110">
    <property type="entry name" value="Polyketide synthase dehydratase"/>
    <property type="match status" value="1"/>
</dbReference>
<dbReference type="Pfam" id="PF14765">
    <property type="entry name" value="PS-DH"/>
    <property type="match status" value="1"/>
</dbReference>
<keyword evidence="7" id="KW-0012">Acyltransferase</keyword>
<dbReference type="InterPro" id="IPR056501">
    <property type="entry name" value="NAD-bd_HRPKS_sdrA"/>
</dbReference>
<feature type="region of interest" description="N-terminal hotdog fold" evidence="8">
    <location>
        <begin position="981"/>
        <end position="1119"/>
    </location>
</feature>
<dbReference type="GO" id="GO:0004315">
    <property type="term" value="F:3-oxoacyl-[acyl-carrier-protein] synthase activity"/>
    <property type="evidence" value="ECO:0007669"/>
    <property type="project" value="InterPro"/>
</dbReference>
<dbReference type="CDD" id="cd00833">
    <property type="entry name" value="PKS"/>
    <property type="match status" value="1"/>
</dbReference>
<evidence type="ECO:0000256" key="4">
    <source>
        <dbReference type="ARBA" id="ARBA00022857"/>
    </source>
</evidence>
<keyword evidence="1" id="KW-0596">Phosphopantetheine</keyword>
<dbReference type="Proteomes" id="UP000294847">
    <property type="component" value="Chromosome 7"/>
</dbReference>
<name>A0A4P7NUD4_PYROR</name>
<dbReference type="InterPro" id="IPR011032">
    <property type="entry name" value="GroES-like_sf"/>
</dbReference>
<dbReference type="InterPro" id="IPR016039">
    <property type="entry name" value="Thiolase-like"/>
</dbReference>
<feature type="active site" description="Proton donor; for dehydratase activity" evidence="8">
    <location>
        <position position="1214"/>
    </location>
</feature>
<dbReference type="InterPro" id="IPR014031">
    <property type="entry name" value="Ketoacyl_synth_C"/>
</dbReference>
<accession>A0A4P7NUD4</accession>
<evidence type="ECO:0000256" key="3">
    <source>
        <dbReference type="ARBA" id="ARBA00022679"/>
    </source>
</evidence>
<dbReference type="InterPro" id="IPR036291">
    <property type="entry name" value="NAD(P)-bd_dom_sf"/>
</dbReference>
<dbReference type="InterPro" id="IPR018201">
    <property type="entry name" value="Ketoacyl_synth_AS"/>
</dbReference>
<dbReference type="GO" id="GO:0006633">
    <property type="term" value="P:fatty acid biosynthetic process"/>
    <property type="evidence" value="ECO:0007669"/>
    <property type="project" value="InterPro"/>
</dbReference>
<dbReference type="PANTHER" id="PTHR43775">
    <property type="entry name" value="FATTY ACID SYNTHASE"/>
    <property type="match status" value="1"/>
</dbReference>
<dbReference type="SUPFAM" id="SSF55048">
    <property type="entry name" value="Probable ACP-binding domain of malonyl-CoA ACP transacylase"/>
    <property type="match status" value="1"/>
</dbReference>
<dbReference type="SMART" id="SM00825">
    <property type="entry name" value="PKS_KS"/>
    <property type="match status" value="1"/>
</dbReference>
<dbReference type="GO" id="GO:0016491">
    <property type="term" value="F:oxidoreductase activity"/>
    <property type="evidence" value="ECO:0007669"/>
    <property type="project" value="UniProtKB-KW"/>
</dbReference>
<protein>
    <recommendedName>
        <fullName evidence="14">Carrier domain-containing protein</fullName>
    </recommendedName>
</protein>
<evidence type="ECO:0008006" key="14">
    <source>
        <dbReference type="Google" id="ProtNLM"/>
    </source>
</evidence>
<sequence>MSTAEGRGAAPTGSPSCQGAIAVVGLACRFPGDAADINGLWQMMEDGKSAWTKIPESRMNVRGYYHPDPSRQGSFHFRGAHFLQNDLAEFDAGPLLWIRSRGCSWKSHMKQWKQASNDEDVTFMACLSDHSFHFVAGIPKEAIDGTDATVWIGSFVKDYEQLCLRDQDQTPQYAATGNGIAILGNRISHCYNLAGTSQTMDTGCSASLVSIHQACQSLLSGECSTAIAGGVGLILTPNTILPMTSVGFLSSDGRCFAFDSRANGYGRGEGAAMVILRRLEDAIANNDVIRGVIRSTASNQDGRTPGITMPSQERQMSNILQAYRKAGLDTDRTEFVECHGTGTKAGDVRELEAIYRAISVNRAVDNPVMVGSIKTNIGHLEGAAGIAGVIKAVLATEKGFIPKHLNFVQPNPNIDFEGWRVKVPTELTPWPVHGLRRASVNCFGFGGTNAHAIIEDAAHHLSEANLTGFHASHLFPGDELLQPRKSDANSQDCLVYGDAPRLFVYSSHEEERVSLVAQSHAPYLRRRVEDGSATLQLMDQYAHTLLERRSKLEWRAFLVARGPADLLQKIFNFDNSLVMDFPRDAEVRPALVFCGQGAQWHAMGRELLDYAAFKSNIEAADSYIRQELGADFSLLEVLTADQDSSRIDLAHVSQISTTAVQVALVDVLFASNVVPIAVVGHSSGEIAAAYAAGAVTRESAWKIAYYRGYCVASWQEKDHGPPGRMLAVGLSARDVQAFIHQTSKGSVQVACHNGPSSVTLSGDEAAILEVQNILAEAGVFSRLVPVNAAYHSRHMEHVAADYLQKLGSIEIRDVTLGPVLYSSLTGSELSPSRLGAKHWVKTLTCPVLFHQAVQTLMRNANPTVVVEVSPTGIWEGTIRRILSAMDYREPVPYFSVLQNGTDAMTSTLQVLRELWIRGVPIKMDWTYSKSRSQSWQNGLVQTSRPPQHLHDLPPYPWNHDKLYWYESQLSKNNRFRTHGREDLIGAPFDLGIKTEKSWRGFFRLKENPWIEHHQVQKSILYPASGMIAMAIQAGQQLAELGRQEVVAFEIKSFSILAPMVIPTSTDGLEHAISTKLAKSESSEPLQGVAIYHFSIYTKPDGVATTKNAEGQLHIIYGDVASSTLEEMQIEDSAHRSVYDQYKETSDEEVSPRQLYEDLNNLGLNYGPLFRNIKNISRSSQHGGYCHSQVQIPDTASAMPFAYEFPHLIHPATLDSFLQTISAIGEDVMLPCSIDNIFVSAEMPRGAGGRFLGYTTVQATTRRSAVADVVMFDEQLDQIKVSIKGLKLKSAVAAVGDGGGFLPNHRNLCSEIVWKQDVDGSSLGNFMAWLDCLGHAIPAMRVLQLGGLSEIASSVIEALENGHETPRFGSFTLCDREDLIFSQLQQKYVATPVMQRLLWEPLQQVAMSSPYDLVIMKASQTQDLTAVGQVLSPGGYVVVQLEGVVDKTDKDSLRVIKRLADAGFRNAEKLDQSSGRHSYIVACSSKVPDKAIGGQRNITILLPEVLTPFLEKLHKSLLKCLTALPQITCTSGAVSAHPKFNPKTVYLSLLEAETPLIFDLVESQWETLHSLFRTKNLLWVTAGAQMSDINPLMAASIGLMRTIRSEDDQKRLVSVDIDPRTNNDMVSTSKALCDILEANFILSTIAKESEYVIRDGKRFIPRLMTLPAVNSLIEKEAHVPERLEEFPLWQQGDHVKLAPKSVGSRLGLYFTKEDITTRPLKETEIRVRVHQSHLLPRDMDALRGNSSEIGSDAVGTILEVGSKVSSSFKVNDQVMVFARGTISSTVTADQKFVWSRAATSPPHGSFSPTAFLSAAYGLVISGRLRRGNTVLVHAAASAYGQAAVCIAKAKGASVIAAVSSPEQRKVVQALGITDDCIVDGQDDAFVGPVGRLTRGRGVDVVFGPASRSLVANFRSCAEFGRISQLASDTLELPSMDQAILKNLSLETFDISKLVEKQPWVVDEAINEVNALFQDSDSACRIQPMISHDLESLATIAADPTTDPWLGLHAVDTKEDTRVMMPVNLTKPLQLNSNGTYLLVGGLGGIGRSIAQLMVERGARHLAFLSRSGAKSKAATDLISSLQLKGVHIQDLKVDICDENQMRDAILSVQHNMPPIKGAVQCAAVLEDSIFDKMTYAKWTKAFRPKAIGSWNLHNTLPDTLDFLVFLSSSAGVLGNRGQANYAAGNTFQDALAHHRASLGRHSVSLDLGLVLGAGVVAENERLLDMMLASGFFGVALRHVHLVLERAMASLPRAAGPDHLLRLPTQVVTQMGSGGLVLQDRPVDPFWTRSPLFRFLNQVDLPAGTVDFFATGAAQDVVGDDRLHGRTGSKGSNSSTSTSNAGQDLRVAIRRASSPEKAASIAVGAVTRALARFMGVGLGSSSSSAAGSRPTTAAGSASTSFASTPVSTSFSSGVAAPAAMPLPRATRGGLLDPSRSTVSYGVDSLVKLNITRWIVDQSGVAVGDVDEFPSINELGAKIAELVLADSDGETN</sequence>
<dbReference type="Pfam" id="PF23114">
    <property type="entry name" value="NAD-bd_HRPKS_sdrA"/>
    <property type="match status" value="1"/>
</dbReference>
<dbReference type="Pfam" id="PF21089">
    <property type="entry name" value="PKS_DH_N"/>
    <property type="match status" value="1"/>
</dbReference>
<dbReference type="InterPro" id="IPR057326">
    <property type="entry name" value="KR_dom"/>
</dbReference>
<dbReference type="InterPro" id="IPR013149">
    <property type="entry name" value="ADH-like_C"/>
</dbReference>
<evidence type="ECO:0000256" key="9">
    <source>
        <dbReference type="SAM" id="MobiDB-lite"/>
    </source>
</evidence>
<dbReference type="Pfam" id="PF02801">
    <property type="entry name" value="Ketoacyl-synt_C"/>
    <property type="match status" value="1"/>
</dbReference>
<dbReference type="Gene3D" id="3.90.180.10">
    <property type="entry name" value="Medium-chain alcohol dehydrogenases, catalytic domain"/>
    <property type="match status" value="1"/>
</dbReference>
<dbReference type="Gene3D" id="3.40.366.10">
    <property type="entry name" value="Malonyl-Coenzyme A Acyl Carrier Protein, domain 2"/>
    <property type="match status" value="1"/>
</dbReference>
<dbReference type="InterPro" id="IPR042104">
    <property type="entry name" value="PKS_dehydratase_sf"/>
</dbReference>
<keyword evidence="5" id="KW-0560">Oxidoreductase</keyword>
<dbReference type="CDD" id="cd05195">
    <property type="entry name" value="enoyl_red"/>
    <property type="match status" value="1"/>
</dbReference>
<dbReference type="Gene3D" id="3.40.47.10">
    <property type="match status" value="1"/>
</dbReference>
<evidence type="ECO:0000256" key="6">
    <source>
        <dbReference type="ARBA" id="ARBA00023268"/>
    </source>
</evidence>
<dbReference type="PROSITE" id="PS51257">
    <property type="entry name" value="PROKAR_LIPOPROTEIN"/>
    <property type="match status" value="1"/>
</dbReference>
<feature type="compositionally biased region" description="Low complexity" evidence="9">
    <location>
        <begin position="2327"/>
        <end position="2338"/>
    </location>
</feature>
<dbReference type="InterPro" id="IPR049551">
    <property type="entry name" value="PKS_DH_C"/>
</dbReference>
<dbReference type="Pfam" id="PF08659">
    <property type="entry name" value="KR"/>
    <property type="match status" value="1"/>
</dbReference>
<dbReference type="InterPro" id="IPR016035">
    <property type="entry name" value="Acyl_Trfase/lysoPLipase"/>
</dbReference>
<dbReference type="GO" id="GO:0044550">
    <property type="term" value="P:secondary metabolite biosynthetic process"/>
    <property type="evidence" value="ECO:0007669"/>
    <property type="project" value="TreeGrafter"/>
</dbReference>
<feature type="domain" description="PKS/mFAS DH" evidence="11">
    <location>
        <begin position="981"/>
        <end position="1296"/>
    </location>
</feature>
<evidence type="ECO:0000256" key="5">
    <source>
        <dbReference type="ARBA" id="ARBA00023002"/>
    </source>
</evidence>
<dbReference type="GO" id="GO:0004312">
    <property type="term" value="F:fatty acid synthase activity"/>
    <property type="evidence" value="ECO:0007669"/>
    <property type="project" value="TreeGrafter"/>
</dbReference>
<dbReference type="Gene3D" id="3.30.70.3290">
    <property type="match status" value="1"/>
</dbReference>
<dbReference type="InterPro" id="IPR001227">
    <property type="entry name" value="Ac_transferase_dom_sf"/>
</dbReference>
<proteinExistence type="predicted"/>
<dbReference type="InterPro" id="IPR049900">
    <property type="entry name" value="PKS_mFAS_DH"/>
</dbReference>
<dbReference type="InterPro" id="IPR013968">
    <property type="entry name" value="PKS_KR"/>
</dbReference>
<dbReference type="PANTHER" id="PTHR43775:SF29">
    <property type="entry name" value="ASPERFURANONE POLYKETIDE SYNTHASE AFOG-RELATED"/>
    <property type="match status" value="1"/>
</dbReference>
<dbReference type="Pfam" id="PF00107">
    <property type="entry name" value="ADH_zinc_N"/>
    <property type="match status" value="1"/>
</dbReference>
<feature type="region of interest" description="C-terminal hotdog fold" evidence="8">
    <location>
        <begin position="1146"/>
        <end position="1296"/>
    </location>
</feature>
<dbReference type="Gene3D" id="3.40.50.720">
    <property type="entry name" value="NAD(P)-binding Rossmann-like Domain"/>
    <property type="match status" value="2"/>
</dbReference>
<dbReference type="SMART" id="SM00829">
    <property type="entry name" value="PKS_ER"/>
    <property type="match status" value="1"/>
</dbReference>
<evidence type="ECO:0000259" key="10">
    <source>
        <dbReference type="PROSITE" id="PS52004"/>
    </source>
</evidence>
<keyword evidence="2" id="KW-0597">Phosphoprotein</keyword>
<evidence type="ECO:0000313" key="13">
    <source>
        <dbReference type="Proteomes" id="UP000294847"/>
    </source>
</evidence>
<evidence type="ECO:0000256" key="1">
    <source>
        <dbReference type="ARBA" id="ARBA00022450"/>
    </source>
</evidence>
<dbReference type="SUPFAM" id="SSF52151">
    <property type="entry name" value="FabD/lysophospholipase-like"/>
    <property type="match status" value="1"/>
</dbReference>